<reference evidence="4" key="4">
    <citation type="journal article" date="2022" name="Microb. Genom.">
        <title>A global pangenome for the wheat fungal pathogen Pyrenophora tritici-repentis and prediction of effector protein structural homology.</title>
        <authorList>
            <person name="Moolhuijzen P.M."/>
            <person name="See P.T."/>
            <person name="Shi G."/>
            <person name="Powell H.R."/>
            <person name="Cockram J."/>
            <person name="Jorgensen L.N."/>
            <person name="Benslimane H."/>
            <person name="Strelkov S.E."/>
            <person name="Turner J."/>
            <person name="Liu Z."/>
            <person name="Moffat C.S."/>
        </authorList>
    </citation>
    <scope>NUCLEOTIDE SEQUENCE [LARGE SCALE GENOMIC DNA]</scope>
</reference>
<comment type="caution">
    <text evidence="1">The sequence shown here is derived from an EMBL/GenBank/DDBJ whole genome shotgun (WGS) entry which is preliminary data.</text>
</comment>
<dbReference type="OMA" id="LFEWTRF"/>
<reference evidence="2" key="2">
    <citation type="submission" date="2021-05" db="EMBL/GenBank/DDBJ databases">
        <authorList>
            <person name="Moolhuijzen P.M."/>
            <person name="Moffat C.S."/>
        </authorList>
    </citation>
    <scope>NUCLEOTIDE SEQUENCE</scope>
    <source>
        <strain evidence="2">86-124</strain>
    </source>
</reference>
<sequence>MGGLAFANAQAKSGEPVKVFRMGPDIYKSLSAHYQRLLQTVFERVVVPRESPAKKDHGDIDFLVDGIRPPTTKVDLCQVIQQILGADVHIQNGSSSSYAVPHPEIPGAHVQVDVELSVGEGTSESTELFEWTRFMKGDSDLLQILGVTHRALGLTCNDRGLHVRVEEVEVYNKKKGLIFLTRDPNAVMEFYGLDVEKYWTGFTDENDLFDWASSGRFFSSAAFAGRVEKHNDRARQAKRSMYQHFVEKYVPAHTEKGATNTWTRQEVLQDALISFNKQAEYDAMIEEHNLKTREEELWKEIKVAVPVPINKLDPVMKGLRRWVEFADGQPRIASVPNLKEPLVWSKYVSEHNKDAALEWVKQNWEKVKSLEKKRANAAKQTAKKA</sequence>
<name>A0A2W1D7V8_9PLEO</name>
<evidence type="ECO:0000313" key="3">
    <source>
        <dbReference type="Proteomes" id="UP000245464"/>
    </source>
</evidence>
<protein>
    <submittedName>
        <fullName evidence="1">Uncharacterized protein</fullName>
    </submittedName>
</protein>
<accession>A0A2W1D7V8</accession>
<dbReference type="EMBL" id="NRDI02000012">
    <property type="protein sequence ID" value="KAI1512037.1"/>
    <property type="molecule type" value="Genomic_DNA"/>
</dbReference>
<dbReference type="Proteomes" id="UP000245464">
    <property type="component" value="Chromosome 7"/>
</dbReference>
<evidence type="ECO:0000313" key="2">
    <source>
        <dbReference type="EMBL" id="KAI1512037.1"/>
    </source>
</evidence>
<gene>
    <name evidence="2" type="ORF">Ptr86124_008877</name>
    <name evidence="1" type="ORF">PtrM4_127950</name>
</gene>
<reference evidence="1 3" key="1">
    <citation type="journal article" date="2018" name="BMC Genomics">
        <title>Comparative genomics of the wheat fungal pathogen Pyrenophora tritici-repentis reveals chromosomal variations and genome plasticity.</title>
        <authorList>
            <person name="Moolhuijzen P."/>
            <person name="See P.T."/>
            <person name="Hane J.K."/>
            <person name="Shi G."/>
            <person name="Liu Z."/>
            <person name="Oliver R.P."/>
            <person name="Moffat C.S."/>
        </authorList>
    </citation>
    <scope>NUCLEOTIDE SEQUENCE [LARGE SCALE GENOMIC DNA]</scope>
    <source>
        <strain evidence="1">M4</strain>
    </source>
</reference>
<dbReference type="EMBL" id="NQIK02000007">
    <property type="protein sequence ID" value="KAF7568182.1"/>
    <property type="molecule type" value="Genomic_DNA"/>
</dbReference>
<proteinExistence type="predicted"/>
<keyword evidence="4" id="KW-1185">Reference proteome</keyword>
<organism evidence="1 3">
    <name type="scientific">Pyrenophora tritici-repentis</name>
    <dbReference type="NCBI Taxonomy" id="45151"/>
    <lineage>
        <taxon>Eukaryota</taxon>
        <taxon>Fungi</taxon>
        <taxon>Dikarya</taxon>
        <taxon>Ascomycota</taxon>
        <taxon>Pezizomycotina</taxon>
        <taxon>Dothideomycetes</taxon>
        <taxon>Pleosporomycetidae</taxon>
        <taxon>Pleosporales</taxon>
        <taxon>Pleosporineae</taxon>
        <taxon>Pleosporaceae</taxon>
        <taxon>Pyrenophora</taxon>
    </lineage>
</organism>
<reference evidence="2" key="3">
    <citation type="journal article" date="2022" name="bioRxiv">
        <title>A global pangenome for the wheat fungal pathogen Pyrenophora tritici-repentis and prediction of effector protein structural homology.</title>
        <authorList>
            <person name="Moolhuijzen P."/>
            <person name="See P.T."/>
            <person name="Shi G."/>
            <person name="Powell H.R."/>
            <person name="Cockram J."/>
            <person name="Jorgensen L.N."/>
            <person name="Benslimane H."/>
            <person name="Strelkov S.E."/>
            <person name="Turner J."/>
            <person name="Liu Z."/>
            <person name="Moffat C.S."/>
        </authorList>
    </citation>
    <scope>NUCLEOTIDE SEQUENCE</scope>
    <source>
        <strain evidence="2">86-124</strain>
    </source>
</reference>
<dbReference type="OrthoDB" id="4708870at2759"/>
<evidence type="ECO:0000313" key="1">
    <source>
        <dbReference type="EMBL" id="KAF7568182.1"/>
    </source>
</evidence>
<dbReference type="AlphaFoldDB" id="A0A2W1D7V8"/>
<evidence type="ECO:0000313" key="4">
    <source>
        <dbReference type="Proteomes" id="UP000249757"/>
    </source>
</evidence>
<dbReference type="Proteomes" id="UP000249757">
    <property type="component" value="Unassembled WGS sequence"/>
</dbReference>